<feature type="transmembrane region" description="Helical" evidence="7">
    <location>
        <begin position="298"/>
        <end position="317"/>
    </location>
</feature>
<evidence type="ECO:0000256" key="5">
    <source>
        <dbReference type="ARBA" id="ARBA00022989"/>
    </source>
</evidence>
<feature type="transmembrane region" description="Helical" evidence="7">
    <location>
        <begin position="89"/>
        <end position="109"/>
    </location>
</feature>
<proteinExistence type="inferred from homology"/>
<keyword evidence="3" id="KW-1003">Cell membrane</keyword>
<feature type="transmembrane region" description="Helical" evidence="7">
    <location>
        <begin position="46"/>
        <end position="69"/>
    </location>
</feature>
<dbReference type="PANTHER" id="PTHR32196">
    <property type="entry name" value="ABC TRANSPORTER PERMEASE PROTEIN YPHD-RELATED-RELATED"/>
    <property type="match status" value="1"/>
</dbReference>
<dbReference type="CDD" id="cd06579">
    <property type="entry name" value="TM_PBP1_transp_AraH_like"/>
    <property type="match status" value="1"/>
</dbReference>
<comment type="similarity">
    <text evidence="2">Belongs to the binding-protein-dependent transport system permease family. AraH/RbsC subfamily.</text>
</comment>
<dbReference type="RefSeq" id="WP_045995138.1">
    <property type="nucleotide sequence ID" value="NZ_CP098827.1"/>
</dbReference>
<feature type="transmembrane region" description="Helical" evidence="7">
    <location>
        <begin position="161"/>
        <end position="183"/>
    </location>
</feature>
<evidence type="ECO:0000256" key="7">
    <source>
        <dbReference type="SAM" id="Phobius"/>
    </source>
</evidence>
<feature type="transmembrane region" description="Helical" evidence="7">
    <location>
        <begin position="243"/>
        <end position="261"/>
    </location>
</feature>
<dbReference type="GO" id="GO:0022857">
    <property type="term" value="F:transmembrane transporter activity"/>
    <property type="evidence" value="ECO:0007669"/>
    <property type="project" value="InterPro"/>
</dbReference>
<dbReference type="GO" id="GO:0005886">
    <property type="term" value="C:plasma membrane"/>
    <property type="evidence" value="ECO:0007669"/>
    <property type="project" value="UniProtKB-SubCell"/>
</dbReference>
<comment type="subcellular location">
    <subcellularLocation>
        <location evidence="1">Cell inner membrane</location>
        <topology evidence="1">Multi-pass membrane protein</topology>
    </subcellularLocation>
</comment>
<evidence type="ECO:0000256" key="1">
    <source>
        <dbReference type="ARBA" id="ARBA00004429"/>
    </source>
</evidence>
<feature type="transmembrane region" description="Helical" evidence="7">
    <location>
        <begin position="215"/>
        <end position="237"/>
    </location>
</feature>
<keyword evidence="6 7" id="KW-0472">Membrane</keyword>
<evidence type="ECO:0000256" key="3">
    <source>
        <dbReference type="ARBA" id="ARBA00022475"/>
    </source>
</evidence>
<dbReference type="Pfam" id="PF02653">
    <property type="entry name" value="BPD_transp_2"/>
    <property type="match status" value="1"/>
</dbReference>
<dbReference type="PANTHER" id="PTHR32196:SF63">
    <property type="entry name" value="INNER MEMBRANE ABC TRANSPORTER PERMEASE PROTEIN YJFF"/>
    <property type="match status" value="1"/>
</dbReference>
<keyword evidence="5 7" id="KW-1133">Transmembrane helix</keyword>
<dbReference type="InterPro" id="IPR001851">
    <property type="entry name" value="ABC_transp_permease"/>
</dbReference>
<gene>
    <name evidence="8" type="ORF">NFG58_06555</name>
</gene>
<evidence type="ECO:0000256" key="6">
    <source>
        <dbReference type="ARBA" id="ARBA00023136"/>
    </source>
</evidence>
<feature type="transmembrane region" description="Helical" evidence="7">
    <location>
        <begin position="121"/>
        <end position="141"/>
    </location>
</feature>
<dbReference type="EMBL" id="CP098827">
    <property type="protein sequence ID" value="XBO72363.1"/>
    <property type="molecule type" value="Genomic_DNA"/>
</dbReference>
<accession>A0AAU7KMR1</accession>
<feature type="transmembrane region" description="Helical" evidence="7">
    <location>
        <begin position="268"/>
        <end position="286"/>
    </location>
</feature>
<sequence>MTTVSWRQRLADNGQATGVCVILLALVCLGLIRYDNFGSAYNLSSFLNYNAMFVLISLGMCLVIITGGIDLSVGTVAALSSVTAAYVSPYGLVPALLAGLATGLAAGLVNAVMITRLHIPPFIATLASLLAAKGTALIISGNQTVPVDWASGFTRLGMESIGGLLPWSFAITLVVGAGLWWLLEQRPIGRTMLAVGDNEEAAHLMGLPARKAKTLAYLISGGCAGLAGVFLASGFGAGQPLEGLGWELTAIAAVVVGGTLLTGGKGSLVATLIGALMLGLIFNLLNFENGLGTFNLSAYWQMVIRGAFLFVVIAIQVQITRTRNTG</sequence>
<feature type="transmembrane region" description="Helical" evidence="7">
    <location>
        <begin position="16"/>
        <end position="34"/>
    </location>
</feature>
<keyword evidence="4 7" id="KW-0812">Transmembrane</keyword>
<name>A0AAU7KMR1_9GAMM</name>
<dbReference type="AlphaFoldDB" id="A0AAU7KMR1"/>
<evidence type="ECO:0000256" key="4">
    <source>
        <dbReference type="ARBA" id="ARBA00022692"/>
    </source>
</evidence>
<evidence type="ECO:0000313" key="8">
    <source>
        <dbReference type="EMBL" id="XBO72363.1"/>
    </source>
</evidence>
<organism evidence="8">
    <name type="scientific">Halomonas sp. RT37</name>
    <dbReference type="NCBI Taxonomy" id="2950872"/>
    <lineage>
        <taxon>Bacteria</taxon>
        <taxon>Pseudomonadati</taxon>
        <taxon>Pseudomonadota</taxon>
        <taxon>Gammaproteobacteria</taxon>
        <taxon>Oceanospirillales</taxon>
        <taxon>Halomonadaceae</taxon>
        <taxon>Halomonas</taxon>
    </lineage>
</organism>
<reference evidence="8" key="1">
    <citation type="submission" date="2022-06" db="EMBL/GenBank/DDBJ databases">
        <title>A novel DMS-producing enzyme.</title>
        <authorList>
            <person name="Zhang Y."/>
        </authorList>
    </citation>
    <scope>NUCLEOTIDE SEQUENCE</scope>
    <source>
        <strain evidence="8">RT37</strain>
    </source>
</reference>
<protein>
    <submittedName>
        <fullName evidence="8">ABC transporter permease</fullName>
    </submittedName>
</protein>
<evidence type="ECO:0000256" key="2">
    <source>
        <dbReference type="ARBA" id="ARBA00007942"/>
    </source>
</evidence>